<organism evidence="1 2">
    <name type="scientific">Candidatus Komeilibacteria bacterium RIFCSPLOWO2_02_FULL_48_11</name>
    <dbReference type="NCBI Taxonomy" id="1798553"/>
    <lineage>
        <taxon>Bacteria</taxon>
        <taxon>Candidatus Komeiliibacteriota</taxon>
    </lineage>
</organism>
<comment type="caution">
    <text evidence="1">The sequence shown here is derived from an EMBL/GenBank/DDBJ whole genome shotgun (WGS) entry which is preliminary data.</text>
</comment>
<dbReference type="AlphaFoldDB" id="A0A1G2BTX6"/>
<reference evidence="1 2" key="1">
    <citation type="journal article" date="2016" name="Nat. Commun.">
        <title>Thousands of microbial genomes shed light on interconnected biogeochemical processes in an aquifer system.</title>
        <authorList>
            <person name="Anantharaman K."/>
            <person name="Brown C.T."/>
            <person name="Hug L.A."/>
            <person name="Sharon I."/>
            <person name="Castelle C.J."/>
            <person name="Probst A.J."/>
            <person name="Thomas B.C."/>
            <person name="Singh A."/>
            <person name="Wilkins M.J."/>
            <person name="Karaoz U."/>
            <person name="Brodie E.L."/>
            <person name="Williams K.H."/>
            <person name="Hubbard S.S."/>
            <person name="Banfield J.F."/>
        </authorList>
    </citation>
    <scope>NUCLEOTIDE SEQUENCE [LARGE SCALE GENOMIC DNA]</scope>
</reference>
<evidence type="ECO:0000313" key="2">
    <source>
        <dbReference type="Proteomes" id="UP000178109"/>
    </source>
</evidence>
<protein>
    <submittedName>
        <fullName evidence="1">Uncharacterized protein</fullName>
    </submittedName>
</protein>
<dbReference type="Proteomes" id="UP000178109">
    <property type="component" value="Unassembled WGS sequence"/>
</dbReference>
<evidence type="ECO:0000313" key="1">
    <source>
        <dbReference type="EMBL" id="OGY92542.1"/>
    </source>
</evidence>
<proteinExistence type="predicted"/>
<sequence length="112" mass="12751">MLTIFVQVCQSYLDFDLKEVSQDPMDDILVTKELRVDPLLTAGELINMVEPGASIFKQDAFGQDEEPLDDGDLFGKFGWYTWVGTWENLWKSQDGAALKVFETQTVFHKPTT</sequence>
<accession>A0A1G2BTX6</accession>
<dbReference type="EMBL" id="MHKO01000019">
    <property type="protein sequence ID" value="OGY92542.1"/>
    <property type="molecule type" value="Genomic_DNA"/>
</dbReference>
<gene>
    <name evidence="1" type="ORF">A3H70_00590</name>
</gene>
<name>A0A1G2BTX6_9BACT</name>
<dbReference type="STRING" id="1798553.A3H70_00590"/>